<keyword evidence="1" id="KW-0479">Metal-binding</keyword>
<evidence type="ECO:0000256" key="5">
    <source>
        <dbReference type="ARBA" id="ARBA00044085"/>
    </source>
</evidence>
<gene>
    <name evidence="9" type="ORF">DHEL01_v203976</name>
</gene>
<dbReference type="AlphaFoldDB" id="A0A2P5I569"/>
<dbReference type="InterPro" id="IPR013087">
    <property type="entry name" value="Znf_C2H2_type"/>
</dbReference>
<dbReference type="GO" id="GO:0005667">
    <property type="term" value="C:transcription regulator complex"/>
    <property type="evidence" value="ECO:0007669"/>
    <property type="project" value="TreeGrafter"/>
</dbReference>
<feature type="region of interest" description="Disordered" evidence="7">
    <location>
        <begin position="389"/>
        <end position="426"/>
    </location>
</feature>
<dbReference type="GO" id="GO:0008270">
    <property type="term" value="F:zinc ion binding"/>
    <property type="evidence" value="ECO:0007669"/>
    <property type="project" value="UniProtKB-KW"/>
</dbReference>
<feature type="compositionally biased region" description="Low complexity" evidence="7">
    <location>
        <begin position="85"/>
        <end position="101"/>
    </location>
</feature>
<evidence type="ECO:0000256" key="2">
    <source>
        <dbReference type="ARBA" id="ARBA00022737"/>
    </source>
</evidence>
<evidence type="ECO:0000259" key="8">
    <source>
        <dbReference type="PROSITE" id="PS50157"/>
    </source>
</evidence>
<evidence type="ECO:0000256" key="4">
    <source>
        <dbReference type="ARBA" id="ARBA00022833"/>
    </source>
</evidence>
<feature type="region of interest" description="Disordered" evidence="7">
    <location>
        <begin position="469"/>
        <end position="518"/>
    </location>
</feature>
<dbReference type="PROSITE" id="PS50157">
    <property type="entry name" value="ZINC_FINGER_C2H2_2"/>
    <property type="match status" value="4"/>
</dbReference>
<feature type="compositionally biased region" description="Polar residues" evidence="7">
    <location>
        <begin position="404"/>
        <end position="422"/>
    </location>
</feature>
<keyword evidence="10" id="KW-1185">Reference proteome</keyword>
<feature type="domain" description="C2H2-type" evidence="8">
    <location>
        <begin position="295"/>
        <end position="323"/>
    </location>
</feature>
<dbReference type="PANTHER" id="PTHR14003">
    <property type="entry name" value="TRANSCRIPTIONAL REPRESSOR PROTEIN YY"/>
    <property type="match status" value="1"/>
</dbReference>
<dbReference type="SMART" id="SM00355">
    <property type="entry name" value="ZnF_C2H2"/>
    <property type="match status" value="4"/>
</dbReference>
<protein>
    <recommendedName>
        <fullName evidence="5">C2H2 type master regulator of conidiophore development brlA</fullName>
    </recommendedName>
</protein>
<evidence type="ECO:0000313" key="9">
    <source>
        <dbReference type="EMBL" id="POS77640.1"/>
    </source>
</evidence>
<dbReference type="Pfam" id="PF00096">
    <property type="entry name" value="zf-C2H2"/>
    <property type="match status" value="3"/>
</dbReference>
<dbReference type="GO" id="GO:0000785">
    <property type="term" value="C:chromatin"/>
    <property type="evidence" value="ECO:0007669"/>
    <property type="project" value="TreeGrafter"/>
</dbReference>
<keyword evidence="3 6" id="KW-0863">Zinc-finger</keyword>
<dbReference type="Gene3D" id="3.30.160.60">
    <property type="entry name" value="Classic Zinc Finger"/>
    <property type="match status" value="4"/>
</dbReference>
<evidence type="ECO:0000256" key="3">
    <source>
        <dbReference type="ARBA" id="ARBA00022771"/>
    </source>
</evidence>
<name>A0A2P5I569_DIAHE</name>
<evidence type="ECO:0000256" key="6">
    <source>
        <dbReference type="PROSITE-ProRule" id="PRU00042"/>
    </source>
</evidence>
<feature type="compositionally biased region" description="Polar residues" evidence="7">
    <location>
        <begin position="121"/>
        <end position="132"/>
    </location>
</feature>
<feature type="compositionally biased region" description="Polar residues" evidence="7">
    <location>
        <begin position="67"/>
        <end position="76"/>
    </location>
</feature>
<comment type="caution">
    <text evidence="9">The sequence shown here is derived from an EMBL/GenBank/DDBJ whole genome shotgun (WGS) entry which is preliminary data.</text>
</comment>
<dbReference type="InterPro" id="IPR036236">
    <property type="entry name" value="Znf_C2H2_sf"/>
</dbReference>
<keyword evidence="2" id="KW-0677">Repeat</keyword>
<evidence type="ECO:0000256" key="7">
    <source>
        <dbReference type="SAM" id="MobiDB-lite"/>
    </source>
</evidence>
<dbReference type="STRING" id="158607.A0A2P5I569"/>
<dbReference type="OrthoDB" id="427030at2759"/>
<evidence type="ECO:0000256" key="1">
    <source>
        <dbReference type="ARBA" id="ARBA00022723"/>
    </source>
</evidence>
<feature type="compositionally biased region" description="Basic and acidic residues" evidence="7">
    <location>
        <begin position="393"/>
        <end position="403"/>
    </location>
</feature>
<feature type="domain" description="C2H2-type" evidence="8">
    <location>
        <begin position="267"/>
        <end position="294"/>
    </location>
</feature>
<accession>A0A2P5I569</accession>
<reference evidence="9" key="1">
    <citation type="submission" date="2017-09" db="EMBL/GenBank/DDBJ databases">
        <title>Polyketide synthases of a Diaporthe helianthi virulent isolate.</title>
        <authorList>
            <person name="Baroncelli R."/>
        </authorList>
    </citation>
    <scope>NUCLEOTIDE SEQUENCE [LARGE SCALE GENOMIC DNA]</scope>
    <source>
        <strain evidence="9">7/96</strain>
    </source>
</reference>
<dbReference type="GO" id="GO:0000981">
    <property type="term" value="F:DNA-binding transcription factor activity, RNA polymerase II-specific"/>
    <property type="evidence" value="ECO:0007669"/>
    <property type="project" value="TreeGrafter"/>
</dbReference>
<evidence type="ECO:0000313" key="10">
    <source>
        <dbReference type="Proteomes" id="UP000094444"/>
    </source>
</evidence>
<feature type="domain" description="C2H2-type" evidence="8">
    <location>
        <begin position="324"/>
        <end position="349"/>
    </location>
</feature>
<dbReference type="InParanoid" id="A0A2P5I569"/>
<keyword evidence="4" id="KW-0862">Zinc</keyword>
<dbReference type="PROSITE" id="PS00028">
    <property type="entry name" value="ZINC_FINGER_C2H2_1"/>
    <property type="match status" value="4"/>
</dbReference>
<feature type="domain" description="C2H2-type" evidence="8">
    <location>
        <begin position="237"/>
        <end position="266"/>
    </location>
</feature>
<dbReference type="EMBL" id="MAVT02000253">
    <property type="protein sequence ID" value="POS77640.1"/>
    <property type="molecule type" value="Genomic_DNA"/>
</dbReference>
<dbReference type="FunFam" id="3.30.160.60:FF:000446">
    <property type="entry name" value="Zinc finger protein"/>
    <property type="match status" value="2"/>
</dbReference>
<dbReference type="GO" id="GO:0000978">
    <property type="term" value="F:RNA polymerase II cis-regulatory region sequence-specific DNA binding"/>
    <property type="evidence" value="ECO:0007669"/>
    <property type="project" value="TreeGrafter"/>
</dbReference>
<feature type="compositionally biased region" description="Low complexity" evidence="7">
    <location>
        <begin position="469"/>
        <end position="489"/>
    </location>
</feature>
<organism evidence="9 10">
    <name type="scientific">Diaporthe helianthi</name>
    <dbReference type="NCBI Taxonomy" id="158607"/>
    <lineage>
        <taxon>Eukaryota</taxon>
        <taxon>Fungi</taxon>
        <taxon>Dikarya</taxon>
        <taxon>Ascomycota</taxon>
        <taxon>Pezizomycotina</taxon>
        <taxon>Sordariomycetes</taxon>
        <taxon>Sordariomycetidae</taxon>
        <taxon>Diaporthales</taxon>
        <taxon>Diaporthaceae</taxon>
        <taxon>Diaporthe</taxon>
    </lineage>
</organism>
<dbReference type="Proteomes" id="UP000094444">
    <property type="component" value="Unassembled WGS sequence"/>
</dbReference>
<dbReference type="PANTHER" id="PTHR14003:SF19">
    <property type="entry name" value="YY2 TRANSCRIPTION FACTOR"/>
    <property type="match status" value="1"/>
</dbReference>
<proteinExistence type="predicted"/>
<feature type="region of interest" description="Disordered" evidence="7">
    <location>
        <begin position="67"/>
        <end position="174"/>
    </location>
</feature>
<dbReference type="SUPFAM" id="SSF57667">
    <property type="entry name" value="beta-beta-alpha zinc fingers"/>
    <property type="match status" value="3"/>
</dbReference>
<sequence>MAPYQPHPASHGWDQRWSQHQAGSEYVMINDMVGYDTRSLPSSAPLQRPIMAPQYVMGNSYGDSPVTPMSASNYPGHSQFGDYGSYSQPSPSLNSPSQQQPDRFAQRPMAPPTPPLDSDNHSIYSRDGQTAYSSRDTSRRSSTKPPCTVTVVKKEEDSASRTPKTIEPLRKEDGSLQWESKDKFDHLLRMIPKTLKLEDPKDQQQVPGLSNTNNNNTVTSLAMKQEPGAKAPVVKKFKCDFTGCNRRFAQKAPWRTHMDTHRGIKTHKCVICGIFVSQAGNLQTHMRCHTDEKPFACGVCGKLFKQRGNVKPHIENVHEQKNKSFCNFPGCGKNFTTIGNLKNHIGKVHKAALDELVYKMEHNEKLEDVWVKLFQEYCVIFKNSNKGIKGRGHKDAKTLKHEQMSVSTRINPRRAATQQMTPVSPEPIHIGDVAHNRPQYYDHHQPAQPPFHGLPLPAQQQSQAQFHGLPMPAHQQQQQHYPTPQYTPMSTHQTHSPPYHTLPQPMGNNMGWPTPQYQ</sequence>